<sequence length="217" mass="24323">MSDQPLKHALKAHYQSVELSEAQLNQLDRLQAQYKVDEAKPQPRKTPPYAIAATLLLALTAGIIFGTQFSSTQVLPDTSVAAQEAQHQFQRIAEEVTLNHRKLRPLEVTSSAFHEVRDYFTQLDFRPSRSELFDPQNSTLIGGRYCSIEGVMAAQIRYQNENGEMTTLYETAYEPSVFKNIPDVDAGLTPIIQYSDGYKVALWKEKGLIMASVSAPD</sequence>
<dbReference type="RefSeq" id="WP_344800686.1">
    <property type="nucleotide sequence ID" value="NZ_BAABBN010000017.1"/>
</dbReference>
<evidence type="ECO:0008006" key="3">
    <source>
        <dbReference type="Google" id="ProtNLM"/>
    </source>
</evidence>
<dbReference type="Proteomes" id="UP001501565">
    <property type="component" value="Unassembled WGS sequence"/>
</dbReference>
<protein>
    <recommendedName>
        <fullName evidence="3">DUF3379 domain-containing protein</fullName>
    </recommendedName>
</protein>
<evidence type="ECO:0000313" key="2">
    <source>
        <dbReference type="Proteomes" id="UP001501565"/>
    </source>
</evidence>
<keyword evidence="2" id="KW-1185">Reference proteome</keyword>
<reference evidence="2" key="1">
    <citation type="journal article" date="2019" name="Int. J. Syst. Evol. Microbiol.">
        <title>The Global Catalogue of Microorganisms (GCM) 10K type strain sequencing project: providing services to taxonomists for standard genome sequencing and annotation.</title>
        <authorList>
            <consortium name="The Broad Institute Genomics Platform"/>
            <consortium name="The Broad Institute Genome Sequencing Center for Infectious Disease"/>
            <person name="Wu L."/>
            <person name="Ma J."/>
        </authorList>
    </citation>
    <scope>NUCLEOTIDE SEQUENCE [LARGE SCALE GENOMIC DNA]</scope>
    <source>
        <strain evidence="2">JCM 17551</strain>
    </source>
</reference>
<accession>A0ABP7NBZ1</accession>
<gene>
    <name evidence="1" type="ORF">GCM10022277_42580</name>
</gene>
<organism evidence="1 2">
    <name type="scientific">Litoribacillus peritrichatus</name>
    <dbReference type="NCBI Taxonomy" id="718191"/>
    <lineage>
        <taxon>Bacteria</taxon>
        <taxon>Pseudomonadati</taxon>
        <taxon>Pseudomonadota</taxon>
        <taxon>Gammaproteobacteria</taxon>
        <taxon>Oceanospirillales</taxon>
        <taxon>Oceanospirillaceae</taxon>
        <taxon>Litoribacillus</taxon>
    </lineage>
</organism>
<name>A0ABP7NBZ1_9GAMM</name>
<proteinExistence type="predicted"/>
<evidence type="ECO:0000313" key="1">
    <source>
        <dbReference type="EMBL" id="GAA3942228.1"/>
    </source>
</evidence>
<comment type="caution">
    <text evidence="1">The sequence shown here is derived from an EMBL/GenBank/DDBJ whole genome shotgun (WGS) entry which is preliminary data.</text>
</comment>
<dbReference type="EMBL" id="BAABBN010000017">
    <property type="protein sequence ID" value="GAA3942228.1"/>
    <property type="molecule type" value="Genomic_DNA"/>
</dbReference>